<keyword evidence="6 12" id="KW-0694">RNA-binding</keyword>
<dbReference type="CDD" id="cd00165">
    <property type="entry name" value="S4"/>
    <property type="match status" value="1"/>
</dbReference>
<dbReference type="GO" id="GO:0005829">
    <property type="term" value="C:cytosol"/>
    <property type="evidence" value="ECO:0007669"/>
    <property type="project" value="TreeGrafter"/>
</dbReference>
<evidence type="ECO:0000256" key="7">
    <source>
        <dbReference type="ARBA" id="ARBA00022917"/>
    </source>
</evidence>
<keyword evidence="5 11" id="KW-0067">ATP-binding</keyword>
<dbReference type="Gene3D" id="3.10.290.10">
    <property type="entry name" value="RNA-binding S4 domain"/>
    <property type="match status" value="1"/>
</dbReference>
<feature type="binding site" evidence="11">
    <location>
        <position position="174"/>
    </location>
    <ligand>
        <name>L-tyrosine</name>
        <dbReference type="ChEBI" id="CHEBI:58315"/>
    </ligand>
</feature>
<feature type="binding site" evidence="11">
    <location>
        <position position="37"/>
    </location>
    <ligand>
        <name>L-tyrosine</name>
        <dbReference type="ChEBI" id="CHEBI:58315"/>
    </ligand>
</feature>
<keyword evidence="15" id="KW-1185">Reference proteome</keyword>
<dbReference type="SUPFAM" id="SSF55174">
    <property type="entry name" value="Alpha-L RNA-binding motif"/>
    <property type="match status" value="1"/>
</dbReference>
<dbReference type="SUPFAM" id="SSF52374">
    <property type="entry name" value="Nucleotidylyl transferase"/>
    <property type="match status" value="1"/>
</dbReference>
<dbReference type="InterPro" id="IPR036986">
    <property type="entry name" value="S4_RNA-bd_sf"/>
</dbReference>
<dbReference type="InterPro" id="IPR001412">
    <property type="entry name" value="aa-tRNA-synth_I_CS"/>
</dbReference>
<dbReference type="PROSITE" id="PS00178">
    <property type="entry name" value="AA_TRNA_LIGASE_I"/>
    <property type="match status" value="1"/>
</dbReference>
<dbReference type="NCBIfam" id="TIGR00234">
    <property type="entry name" value="tyrS"/>
    <property type="match status" value="1"/>
</dbReference>
<evidence type="ECO:0000256" key="12">
    <source>
        <dbReference type="PROSITE-ProRule" id="PRU00182"/>
    </source>
</evidence>
<dbReference type="Gene3D" id="1.10.240.10">
    <property type="entry name" value="Tyrosyl-Transfer RNA Synthetase"/>
    <property type="match status" value="1"/>
</dbReference>
<dbReference type="Pfam" id="PF00579">
    <property type="entry name" value="tRNA-synt_1b"/>
    <property type="match status" value="1"/>
</dbReference>
<dbReference type="GO" id="GO:0004831">
    <property type="term" value="F:tyrosine-tRNA ligase activity"/>
    <property type="evidence" value="ECO:0007669"/>
    <property type="project" value="UniProtKB-UniRule"/>
</dbReference>
<dbReference type="InterPro" id="IPR024107">
    <property type="entry name" value="Tyr-tRNA-ligase_bac_1"/>
</dbReference>
<feature type="binding site" evidence="11">
    <location>
        <position position="237"/>
    </location>
    <ligand>
        <name>ATP</name>
        <dbReference type="ChEBI" id="CHEBI:30616"/>
    </ligand>
</feature>
<dbReference type="Gene3D" id="3.40.50.620">
    <property type="entry name" value="HUPs"/>
    <property type="match status" value="1"/>
</dbReference>
<gene>
    <name evidence="11 14" type="primary">tyrS</name>
    <name evidence="14" type="ORF">BGL_2c06150</name>
</gene>
<comment type="subcellular location">
    <subcellularLocation>
        <location evidence="1 11">Cytoplasm</location>
    </subcellularLocation>
</comment>
<dbReference type="CDD" id="cd00805">
    <property type="entry name" value="TyrRS_core"/>
    <property type="match status" value="1"/>
</dbReference>
<dbReference type="FunFam" id="1.10.240.10:FF:000001">
    <property type="entry name" value="Tyrosine--tRNA ligase"/>
    <property type="match status" value="1"/>
</dbReference>
<dbReference type="OrthoDB" id="9804243at2"/>
<evidence type="ECO:0000256" key="3">
    <source>
        <dbReference type="ARBA" id="ARBA00022598"/>
    </source>
</evidence>
<dbReference type="InterPro" id="IPR024088">
    <property type="entry name" value="Tyr-tRNA-ligase_bac-type"/>
</dbReference>
<evidence type="ECO:0000313" key="15">
    <source>
        <dbReference type="Proteomes" id="UP000031838"/>
    </source>
</evidence>
<dbReference type="GO" id="GO:0005524">
    <property type="term" value="F:ATP binding"/>
    <property type="evidence" value="ECO:0007669"/>
    <property type="project" value="UniProtKB-UniRule"/>
</dbReference>
<feature type="short sequence motif" description="'HIGH' region" evidence="11">
    <location>
        <begin position="42"/>
        <end position="51"/>
    </location>
</feature>
<evidence type="ECO:0000256" key="10">
    <source>
        <dbReference type="ARBA" id="ARBA00060965"/>
    </source>
</evidence>
<dbReference type="PANTHER" id="PTHR11766:SF0">
    <property type="entry name" value="TYROSINE--TRNA LIGASE, MITOCHONDRIAL"/>
    <property type="match status" value="1"/>
</dbReference>
<comment type="subunit">
    <text evidence="11">Homodimer.</text>
</comment>
<dbReference type="KEGG" id="bgp:BGL_2c06150"/>
<feature type="short sequence motif" description="'KMSKS' region" evidence="11">
    <location>
        <begin position="234"/>
        <end position="238"/>
    </location>
</feature>
<keyword evidence="2 11" id="KW-0963">Cytoplasm</keyword>
<dbReference type="GO" id="GO:0042803">
    <property type="term" value="F:protein homodimerization activity"/>
    <property type="evidence" value="ECO:0007669"/>
    <property type="project" value="UniProtKB-ARBA"/>
</dbReference>
<evidence type="ECO:0000256" key="4">
    <source>
        <dbReference type="ARBA" id="ARBA00022741"/>
    </source>
</evidence>
<evidence type="ECO:0000256" key="1">
    <source>
        <dbReference type="ARBA" id="ARBA00004496"/>
    </source>
</evidence>
<comment type="catalytic activity">
    <reaction evidence="9 11">
        <text>tRNA(Tyr) + L-tyrosine + ATP = L-tyrosyl-tRNA(Tyr) + AMP + diphosphate + H(+)</text>
        <dbReference type="Rhea" id="RHEA:10220"/>
        <dbReference type="Rhea" id="RHEA-COMP:9706"/>
        <dbReference type="Rhea" id="RHEA-COMP:9707"/>
        <dbReference type="ChEBI" id="CHEBI:15378"/>
        <dbReference type="ChEBI" id="CHEBI:30616"/>
        <dbReference type="ChEBI" id="CHEBI:33019"/>
        <dbReference type="ChEBI" id="CHEBI:58315"/>
        <dbReference type="ChEBI" id="CHEBI:78442"/>
        <dbReference type="ChEBI" id="CHEBI:78536"/>
        <dbReference type="ChEBI" id="CHEBI:456215"/>
        <dbReference type="EC" id="6.1.1.1"/>
    </reaction>
</comment>
<dbReference type="HAMAP" id="MF_02006">
    <property type="entry name" value="Tyr_tRNA_synth_type1"/>
    <property type="match status" value="1"/>
</dbReference>
<keyword evidence="4 11" id="KW-0547">Nucleotide-binding</keyword>
<evidence type="ECO:0000256" key="6">
    <source>
        <dbReference type="ARBA" id="ARBA00022884"/>
    </source>
</evidence>
<organism evidence="14 15">
    <name type="scientific">Burkholderia plantarii</name>
    <dbReference type="NCBI Taxonomy" id="41899"/>
    <lineage>
        <taxon>Bacteria</taxon>
        <taxon>Pseudomonadati</taxon>
        <taxon>Pseudomonadota</taxon>
        <taxon>Betaproteobacteria</taxon>
        <taxon>Burkholderiales</taxon>
        <taxon>Burkholderiaceae</taxon>
        <taxon>Burkholderia</taxon>
    </lineage>
</organism>
<proteinExistence type="inferred from homology"/>
<dbReference type="PROSITE" id="PS50889">
    <property type="entry name" value="S4"/>
    <property type="match status" value="1"/>
</dbReference>
<evidence type="ECO:0000259" key="13">
    <source>
        <dbReference type="Pfam" id="PF22421"/>
    </source>
</evidence>
<dbReference type="InterPro" id="IPR002305">
    <property type="entry name" value="aa-tRNA-synth_Ic"/>
</dbReference>
<evidence type="ECO:0000313" key="14">
    <source>
        <dbReference type="EMBL" id="AJK48699.1"/>
    </source>
</evidence>
<evidence type="ECO:0000256" key="11">
    <source>
        <dbReference type="HAMAP-Rule" id="MF_02006"/>
    </source>
</evidence>
<evidence type="ECO:0000256" key="9">
    <source>
        <dbReference type="ARBA" id="ARBA00048248"/>
    </source>
</evidence>
<dbReference type="InterPro" id="IPR014729">
    <property type="entry name" value="Rossmann-like_a/b/a_fold"/>
</dbReference>
<dbReference type="EC" id="6.1.1.1" evidence="11"/>
<comment type="function">
    <text evidence="11">Catalyzes the attachment of tyrosine to tRNA(Tyr) in a two-step reaction: tyrosine is first activated by ATP to form Tyr-AMP and then transferred to the acceptor end of tRNA(Tyr).</text>
</comment>
<dbReference type="EMBL" id="CP002581">
    <property type="protein sequence ID" value="AJK48699.1"/>
    <property type="molecule type" value="Genomic_DNA"/>
</dbReference>
<dbReference type="GO" id="GO:0003723">
    <property type="term" value="F:RNA binding"/>
    <property type="evidence" value="ECO:0007669"/>
    <property type="project" value="UniProtKB-KW"/>
</dbReference>
<name>A0A0B6S2R8_BURPL</name>
<reference evidence="15" key="1">
    <citation type="submission" date="2011-03" db="EMBL/GenBank/DDBJ databases">
        <authorList>
            <person name="Voget S."/>
            <person name="Streit W.R."/>
            <person name="Jaeger K.E."/>
            <person name="Daniel R."/>
        </authorList>
    </citation>
    <scope>NUCLEOTIDE SEQUENCE [LARGE SCALE GENOMIC DNA]</scope>
    <source>
        <strain evidence="15">PG1</strain>
    </source>
</reference>
<protein>
    <recommendedName>
        <fullName evidence="11">Tyrosine--tRNA ligase</fullName>
        <ecNumber evidence="11">6.1.1.1</ecNumber>
    </recommendedName>
    <alternativeName>
        <fullName evidence="11">Tyrosyl-tRNA synthetase</fullName>
        <shortName evidence="11">TyrRS</shortName>
    </alternativeName>
</protein>
<comment type="similarity">
    <text evidence="10 11">Belongs to the class-I aminoacyl-tRNA synthetase family. TyrS type 1 subfamily.</text>
</comment>
<sequence length="428" mass="47116">MRHGTLIKDMQARGLISQVASPEALDALLAREPITLYCGFDPTADSLHVGHLVPLLLLRRFQMHGHRPIALVGGATGMIGDPSFKANERKLNTGEVVAGWVEKIRRQLTPFLSFDGASAARLVNNHDWFAQMSALDFLRDIGKHFSVNAMIKKESVQQRIDRDEVGISFTEFAYSLLQSHDFVELNRRFGCVLQIGGSDQWGNITAGIDLVRRVNQVQAFGLTVPLITNSDGTKFGKSEGNAVWLDAGKCSPYRFHQFWLGVADADVYRFLRYFTFLDMEEIDAIEAADRAGDGKPQGQRVLAEHVTRLIHGDAALAAAQRITASLFSNDVTSLSAEDFAQLAQDGLPHAVCEAPRLALAEALCMTGLAASKSEARTLIDSGAIGINGERVEQATGIERTLDADDRKFGRYTLLKRGRKQYALLCWQA</sequence>
<reference evidence="14 15" key="2">
    <citation type="journal article" date="2016" name="Appl. Microbiol. Biotechnol.">
        <title>Mutations improving production and secretion of extracellular lipase by Burkholderia glumae PG1.</title>
        <authorList>
            <person name="Knapp A."/>
            <person name="Voget S."/>
            <person name="Gao R."/>
            <person name="Zaburannyi N."/>
            <person name="Krysciak D."/>
            <person name="Breuer M."/>
            <person name="Hauer B."/>
            <person name="Streit W.R."/>
            <person name="Muller R."/>
            <person name="Daniel R."/>
            <person name="Jaeger K.E."/>
        </authorList>
    </citation>
    <scope>NUCLEOTIDE SEQUENCE [LARGE SCALE GENOMIC DNA]</scope>
    <source>
        <strain evidence="14 15">PG1</strain>
    </source>
</reference>
<evidence type="ECO:0000256" key="8">
    <source>
        <dbReference type="ARBA" id="ARBA00023146"/>
    </source>
</evidence>
<evidence type="ECO:0000256" key="2">
    <source>
        <dbReference type="ARBA" id="ARBA00022490"/>
    </source>
</evidence>
<keyword evidence="8 11" id="KW-0030">Aminoacyl-tRNA synthetase</keyword>
<feature type="binding site" evidence="11">
    <location>
        <position position="178"/>
    </location>
    <ligand>
        <name>L-tyrosine</name>
        <dbReference type="ChEBI" id="CHEBI:58315"/>
    </ligand>
</feature>
<dbReference type="RefSeq" id="WP_042627291.1">
    <property type="nucleotide sequence ID" value="NZ_CP002581.1"/>
</dbReference>
<dbReference type="AlphaFoldDB" id="A0A0B6S2R8"/>
<dbReference type="InterPro" id="IPR002307">
    <property type="entry name" value="Tyr-tRNA-ligase"/>
</dbReference>
<dbReference type="PANTHER" id="PTHR11766">
    <property type="entry name" value="TYROSYL-TRNA SYNTHETASE"/>
    <property type="match status" value="1"/>
</dbReference>
<dbReference type="HOGENOM" id="CLU_024003_0_3_4"/>
<dbReference type="GO" id="GO:0006437">
    <property type="term" value="P:tyrosyl-tRNA aminoacylation"/>
    <property type="evidence" value="ECO:0007669"/>
    <property type="project" value="UniProtKB-UniRule"/>
</dbReference>
<dbReference type="InterPro" id="IPR054608">
    <property type="entry name" value="SYY-like_C"/>
</dbReference>
<feature type="domain" description="Tyrosine--tRNA ligase SYY-like C-terminal" evidence="13">
    <location>
        <begin position="338"/>
        <end position="424"/>
    </location>
</feature>
<dbReference type="PRINTS" id="PR01040">
    <property type="entry name" value="TRNASYNTHTYR"/>
</dbReference>
<keyword evidence="7 11" id="KW-0648">Protein biosynthesis</keyword>
<dbReference type="FunFam" id="3.40.50.620:FF:000008">
    <property type="entry name" value="Tyrosine--tRNA ligase"/>
    <property type="match status" value="1"/>
</dbReference>
<dbReference type="Proteomes" id="UP000031838">
    <property type="component" value="Chromosome 2"/>
</dbReference>
<evidence type="ECO:0000256" key="5">
    <source>
        <dbReference type="ARBA" id="ARBA00022840"/>
    </source>
</evidence>
<keyword evidence="3 11" id="KW-0436">Ligase</keyword>
<accession>A0A0B6S2R8</accession>
<dbReference type="Pfam" id="PF22421">
    <property type="entry name" value="SYY_C-terminal"/>
    <property type="match status" value="1"/>
</dbReference>